<protein>
    <recommendedName>
        <fullName evidence="3">CSD domain-containing protein</fullName>
    </recommendedName>
</protein>
<keyword evidence="2" id="KW-1185">Reference proteome</keyword>
<name>A0A5M3XLA1_9ACTN</name>
<dbReference type="RefSeq" id="WP_155347105.1">
    <property type="nucleotide sequence ID" value="NZ_BAAAHM010000016.1"/>
</dbReference>
<evidence type="ECO:0000313" key="2">
    <source>
        <dbReference type="Proteomes" id="UP000377595"/>
    </source>
</evidence>
<gene>
    <name evidence="1" type="ORF">Aple_050520</name>
</gene>
<evidence type="ECO:0008006" key="3">
    <source>
        <dbReference type="Google" id="ProtNLM"/>
    </source>
</evidence>
<reference evidence="1 2" key="1">
    <citation type="submission" date="2019-10" db="EMBL/GenBank/DDBJ databases">
        <title>Whole genome shotgun sequence of Acrocarpospora pleiomorpha NBRC 16267.</title>
        <authorList>
            <person name="Ichikawa N."/>
            <person name="Kimura A."/>
            <person name="Kitahashi Y."/>
            <person name="Komaki H."/>
            <person name="Oguchi A."/>
        </authorList>
    </citation>
    <scope>NUCLEOTIDE SEQUENCE [LARGE SCALE GENOMIC DNA]</scope>
    <source>
        <strain evidence="1 2">NBRC 16267</strain>
    </source>
</reference>
<dbReference type="OrthoDB" id="2379772at2"/>
<proteinExistence type="predicted"/>
<accession>A0A5M3XLA1</accession>
<sequence length="303" mass="33938">MSDLVRGEGTGPESLRLGVFYDGGWFSHLWHFMADHSPWRAKLNFFGVHGMLRWHLHRVLGVPVEAITVEEAHYMLGRPGPDGMDYRGRAAAPMWDLVLRRSGVTRHDAKMTEVGELDADSRLNGLVSDRAREATLDVVALVSGDSCHLSLIRRLHAEGVRVIVPTIYEEYPGDYGERERVYTAPGLGPAADFAPDWMELIAGTLKDRSYRLAYPFEEQAAGQPVRNGRDRDGWRYGTVNRWENGRGFGFVTDSVGVHWYVEARAFRDGAGLPLALGCQVRFTGKPTVAPGKKYPQINRAERC</sequence>
<dbReference type="AlphaFoldDB" id="A0A5M3XLA1"/>
<comment type="caution">
    <text evidence="1">The sequence shown here is derived from an EMBL/GenBank/DDBJ whole genome shotgun (WGS) entry which is preliminary data.</text>
</comment>
<dbReference type="EMBL" id="BLAF01000028">
    <property type="protein sequence ID" value="GES22155.1"/>
    <property type="molecule type" value="Genomic_DNA"/>
</dbReference>
<organism evidence="1 2">
    <name type="scientific">Acrocarpospora pleiomorpha</name>
    <dbReference type="NCBI Taxonomy" id="90975"/>
    <lineage>
        <taxon>Bacteria</taxon>
        <taxon>Bacillati</taxon>
        <taxon>Actinomycetota</taxon>
        <taxon>Actinomycetes</taxon>
        <taxon>Streptosporangiales</taxon>
        <taxon>Streptosporangiaceae</taxon>
        <taxon>Acrocarpospora</taxon>
    </lineage>
</organism>
<dbReference type="Proteomes" id="UP000377595">
    <property type="component" value="Unassembled WGS sequence"/>
</dbReference>
<evidence type="ECO:0000313" key="1">
    <source>
        <dbReference type="EMBL" id="GES22155.1"/>
    </source>
</evidence>